<evidence type="ECO:0000313" key="3">
    <source>
        <dbReference type="Proteomes" id="UP000292544"/>
    </source>
</evidence>
<dbReference type="EMBL" id="SHLY01000001">
    <property type="protein sequence ID" value="TAA48550.1"/>
    <property type="molecule type" value="Genomic_DNA"/>
</dbReference>
<protein>
    <submittedName>
        <fullName evidence="2">DUF4375 domain-containing protein</fullName>
    </submittedName>
</protein>
<evidence type="ECO:0000259" key="1">
    <source>
        <dbReference type="Pfam" id="PF14300"/>
    </source>
</evidence>
<dbReference type="InterPro" id="IPR025402">
    <property type="entry name" value="DMP19_C"/>
</dbReference>
<name>A0ABY1WUY7_9GAMM</name>
<dbReference type="RefSeq" id="WP_130565905.1">
    <property type="nucleotide sequence ID" value="NZ_SHLY01000001.1"/>
</dbReference>
<dbReference type="Proteomes" id="UP000292544">
    <property type="component" value="Unassembled WGS sequence"/>
</dbReference>
<dbReference type="Pfam" id="PF14300">
    <property type="entry name" value="DMP19"/>
    <property type="match status" value="1"/>
</dbReference>
<reference evidence="3" key="1">
    <citation type="submission" date="2019-02" db="EMBL/GenBank/DDBJ databases">
        <title>Draft genome sequence of Muricauda sp. 176CP4-71.</title>
        <authorList>
            <person name="Park J.-S."/>
        </authorList>
    </citation>
    <scope>NUCLEOTIDE SEQUENCE [LARGE SCALE GENOMIC DNA]</scope>
    <source>
        <strain evidence="3">176GS2-150</strain>
    </source>
</reference>
<feature type="domain" description="DNA mimic protein DMP19 C-terminal" evidence="1">
    <location>
        <begin position="76"/>
        <end position="185"/>
    </location>
</feature>
<gene>
    <name evidence="2" type="ORF">EXY25_04835</name>
</gene>
<accession>A0ABY1WUY7</accession>
<comment type="caution">
    <text evidence="2">The sequence shown here is derived from an EMBL/GenBank/DDBJ whole genome shotgun (WGS) entry which is preliminary data.</text>
</comment>
<proteinExistence type="predicted"/>
<keyword evidence="3" id="KW-1185">Reference proteome</keyword>
<evidence type="ECO:0000313" key="2">
    <source>
        <dbReference type="EMBL" id="TAA48550.1"/>
    </source>
</evidence>
<organism evidence="2 3">
    <name type="scientific">Corallincola spongiicola</name>
    <dbReference type="NCBI Taxonomy" id="2520508"/>
    <lineage>
        <taxon>Bacteria</taxon>
        <taxon>Pseudomonadati</taxon>
        <taxon>Pseudomonadota</taxon>
        <taxon>Gammaproteobacteria</taxon>
        <taxon>Alteromonadales</taxon>
        <taxon>Psychromonadaceae</taxon>
        <taxon>Corallincola</taxon>
    </lineage>
</organism>
<sequence length="194" mass="21856">MSDKIPCTECGAMVLPSTAERTGGLCMPCKNGTRKSMDLAKERAAKERELEKTCPYRALWRELVDKVYKQDGGFSALSDNEKLYYSVNVLSGEVYNGGFDQYFNNTSAEHYRNAEHGLVQLGATNSVKLLRQAKEQLFGSNQVPKSQIERWTLIRKLNRPADLDALDTEFYKDQDKLDTKLEAFALESGLVKNA</sequence>
<dbReference type="Gene3D" id="1.20.1420.60">
    <property type="match status" value="1"/>
</dbReference>